<gene>
    <name evidence="2" type="ORF">EEDITHA_LOCUS22933</name>
</gene>
<dbReference type="InterPro" id="IPR036397">
    <property type="entry name" value="RNaseH_sf"/>
</dbReference>
<protein>
    <recommendedName>
        <fullName evidence="4">DNA-directed DNA polymerase</fullName>
    </recommendedName>
</protein>
<dbReference type="InterPro" id="IPR012337">
    <property type="entry name" value="RNaseH-like_sf"/>
</dbReference>
<dbReference type="Gene3D" id="3.30.420.10">
    <property type="entry name" value="Ribonuclease H-like superfamily/Ribonuclease H"/>
    <property type="match status" value="1"/>
</dbReference>
<dbReference type="PANTHER" id="PTHR31511:SF12">
    <property type="entry name" value="RHO TERMINATION FACTOR N-TERMINAL DOMAIN-CONTAINING PROTEIN"/>
    <property type="match status" value="1"/>
</dbReference>
<organism evidence="2 3">
    <name type="scientific">Euphydryas editha</name>
    <name type="common">Edith's checkerspot</name>
    <dbReference type="NCBI Taxonomy" id="104508"/>
    <lineage>
        <taxon>Eukaryota</taxon>
        <taxon>Metazoa</taxon>
        <taxon>Ecdysozoa</taxon>
        <taxon>Arthropoda</taxon>
        <taxon>Hexapoda</taxon>
        <taxon>Insecta</taxon>
        <taxon>Pterygota</taxon>
        <taxon>Neoptera</taxon>
        <taxon>Endopterygota</taxon>
        <taxon>Lepidoptera</taxon>
        <taxon>Glossata</taxon>
        <taxon>Ditrysia</taxon>
        <taxon>Papilionoidea</taxon>
        <taxon>Nymphalidae</taxon>
        <taxon>Nymphalinae</taxon>
        <taxon>Euphydryas</taxon>
    </lineage>
</organism>
<evidence type="ECO:0008006" key="4">
    <source>
        <dbReference type="Google" id="ProtNLM"/>
    </source>
</evidence>
<evidence type="ECO:0000256" key="1">
    <source>
        <dbReference type="SAM" id="MobiDB-lite"/>
    </source>
</evidence>
<accession>A0AAU9VAK4</accession>
<name>A0AAU9VAK4_EUPED</name>
<evidence type="ECO:0000313" key="3">
    <source>
        <dbReference type="Proteomes" id="UP001153954"/>
    </source>
</evidence>
<dbReference type="AlphaFoldDB" id="A0AAU9VAK4"/>
<reference evidence="2" key="1">
    <citation type="submission" date="2022-03" db="EMBL/GenBank/DDBJ databases">
        <authorList>
            <person name="Tunstrom K."/>
        </authorList>
    </citation>
    <scope>NUCLEOTIDE SEQUENCE</scope>
</reference>
<sequence>MKRTSSEDRNIDETASTSSNITEGSCTGVASTTTEVSHIAVASYSDNIRTEPNAGTNSDNVLCSACQKEICRRYYSNHLKSNVHKNNVLRMEGSLKNVSVIESAFGQRIITYRICKKSNQTLETTFQTPEIFMNSIKDDIFQLIERSIVSYSIFKVKFIFNAEFIQQNKNDTHNTFDFQTSNYIIFRGDDLDIFFASLTNTLTNKVSSFEKKDSGWSLKQIISMDMNVNKFNPLRGTSYIDLPQDIRAKKAVINVQNVDYMCFKWALLSALYPVNNNAGRVSSYSMHAHKVNFDGLSFPIKLNDIHKVENLNNISINVYGLEFNRETKRNSVIGPLYFTKCRKSIHINLLYLTNDFEAFLNPVSLCANDPSKFYTNNIHKHEPYSFGYYMKCSYDDNLSKYEFYSGPNCVQIFMSRLYSDIRSICSKKNFQKAPNTLTDKDKNIIDTCTICHICETILNEDKILDFDWYAGNFRGVAHELCTKKFRAPNFVPVFLHNLSHYDSHFIVHALNFVEGQVDIIPQNKEKYISFTKLRFVDSFKFLPCSLSQLTKNLKDEKFHTLRTNFPNNEDFVRLKKKGVYPNEFVTSYRKYKRTVSYESLELTSLPSQQHFYSTLTDSKVSDDDYHHAQDVWDHFQCSNMLVQTC</sequence>
<keyword evidence="3" id="KW-1185">Reference proteome</keyword>
<dbReference type="PANTHER" id="PTHR31511">
    <property type="entry name" value="PROTEIN CBG23764"/>
    <property type="match status" value="1"/>
</dbReference>
<feature type="region of interest" description="Disordered" evidence="1">
    <location>
        <begin position="1"/>
        <end position="29"/>
    </location>
</feature>
<dbReference type="Proteomes" id="UP001153954">
    <property type="component" value="Unassembled WGS sequence"/>
</dbReference>
<feature type="compositionally biased region" description="Polar residues" evidence="1">
    <location>
        <begin position="13"/>
        <end position="29"/>
    </location>
</feature>
<feature type="compositionally biased region" description="Basic and acidic residues" evidence="1">
    <location>
        <begin position="1"/>
        <end position="12"/>
    </location>
</feature>
<dbReference type="GO" id="GO:0003676">
    <property type="term" value="F:nucleic acid binding"/>
    <property type="evidence" value="ECO:0007669"/>
    <property type="project" value="InterPro"/>
</dbReference>
<dbReference type="SUPFAM" id="SSF53098">
    <property type="entry name" value="Ribonuclease H-like"/>
    <property type="match status" value="1"/>
</dbReference>
<proteinExistence type="predicted"/>
<dbReference type="EMBL" id="CAKOGL010000053">
    <property type="protein sequence ID" value="CAH2109056.1"/>
    <property type="molecule type" value="Genomic_DNA"/>
</dbReference>
<comment type="caution">
    <text evidence="2">The sequence shown here is derived from an EMBL/GenBank/DDBJ whole genome shotgun (WGS) entry which is preliminary data.</text>
</comment>
<evidence type="ECO:0000313" key="2">
    <source>
        <dbReference type="EMBL" id="CAH2109056.1"/>
    </source>
</evidence>